<dbReference type="InterPro" id="IPR033129">
    <property type="entry name" value="PEPCASE_His_AS"/>
</dbReference>
<gene>
    <name evidence="11" type="ORF">CTEN210_06519</name>
</gene>
<dbReference type="GO" id="GO:0015977">
    <property type="term" value="P:carbon fixation"/>
    <property type="evidence" value="ECO:0007669"/>
    <property type="project" value="UniProtKB-KW"/>
</dbReference>
<feature type="chain" id="PRO_5041919397" description="phosphoenolpyruvate carboxylase" evidence="10">
    <location>
        <begin position="22"/>
        <end position="989"/>
    </location>
</feature>
<feature type="active site" evidence="8">
    <location>
        <position position="213"/>
    </location>
</feature>
<feature type="active site" evidence="9">
    <location>
        <position position="649"/>
    </location>
</feature>
<dbReference type="PROSITE" id="PS00781">
    <property type="entry name" value="PEPCASE_1"/>
    <property type="match status" value="1"/>
</dbReference>
<comment type="catalytic activity">
    <reaction evidence="7">
        <text>oxaloacetate + phosphate = phosphoenolpyruvate + hydrogencarbonate</text>
        <dbReference type="Rhea" id="RHEA:28370"/>
        <dbReference type="ChEBI" id="CHEBI:16452"/>
        <dbReference type="ChEBI" id="CHEBI:17544"/>
        <dbReference type="ChEBI" id="CHEBI:43474"/>
        <dbReference type="ChEBI" id="CHEBI:58702"/>
        <dbReference type="EC" id="4.1.1.31"/>
    </reaction>
</comment>
<dbReference type="PROSITE" id="PS00393">
    <property type="entry name" value="PEPCASE_2"/>
    <property type="match status" value="1"/>
</dbReference>
<dbReference type="AlphaFoldDB" id="A0AAD3H4T4"/>
<evidence type="ECO:0000256" key="7">
    <source>
        <dbReference type="ARBA" id="ARBA00048995"/>
    </source>
</evidence>
<evidence type="ECO:0000313" key="12">
    <source>
        <dbReference type="Proteomes" id="UP001054902"/>
    </source>
</evidence>
<dbReference type="Gene3D" id="1.20.1440.90">
    <property type="entry name" value="Phosphoenolpyruvate/pyruvate domain"/>
    <property type="match status" value="1"/>
</dbReference>
<accession>A0AAD3H4T4</accession>
<dbReference type="InterPro" id="IPR021135">
    <property type="entry name" value="PEP_COase"/>
</dbReference>
<evidence type="ECO:0000256" key="1">
    <source>
        <dbReference type="ARBA" id="ARBA00001946"/>
    </source>
</evidence>
<comment type="caution">
    <text evidence="11">The sequence shown here is derived from an EMBL/GenBank/DDBJ whole genome shotgun (WGS) entry which is preliminary data.</text>
</comment>
<dbReference type="Proteomes" id="UP001054902">
    <property type="component" value="Unassembled WGS sequence"/>
</dbReference>
<evidence type="ECO:0000256" key="3">
    <source>
        <dbReference type="ARBA" id="ARBA00012305"/>
    </source>
</evidence>
<dbReference type="PANTHER" id="PTHR30523">
    <property type="entry name" value="PHOSPHOENOLPYRUVATE CARBOXYLASE"/>
    <property type="match status" value="1"/>
</dbReference>
<evidence type="ECO:0000256" key="8">
    <source>
        <dbReference type="PROSITE-ProRule" id="PRU10111"/>
    </source>
</evidence>
<dbReference type="Pfam" id="PF00311">
    <property type="entry name" value="PEPcase"/>
    <property type="match status" value="1"/>
</dbReference>
<dbReference type="GO" id="GO:0008964">
    <property type="term" value="F:phosphoenolpyruvate carboxylase activity"/>
    <property type="evidence" value="ECO:0007669"/>
    <property type="project" value="UniProtKB-EC"/>
</dbReference>
<dbReference type="EC" id="4.1.1.31" evidence="3"/>
<evidence type="ECO:0000256" key="9">
    <source>
        <dbReference type="PROSITE-ProRule" id="PRU10112"/>
    </source>
</evidence>
<organism evidence="11 12">
    <name type="scientific">Chaetoceros tenuissimus</name>
    <dbReference type="NCBI Taxonomy" id="426638"/>
    <lineage>
        <taxon>Eukaryota</taxon>
        <taxon>Sar</taxon>
        <taxon>Stramenopiles</taxon>
        <taxon>Ochrophyta</taxon>
        <taxon>Bacillariophyta</taxon>
        <taxon>Coscinodiscophyceae</taxon>
        <taxon>Chaetocerotophycidae</taxon>
        <taxon>Chaetocerotales</taxon>
        <taxon>Chaetocerotaceae</taxon>
        <taxon>Chaetoceros</taxon>
    </lineage>
</organism>
<proteinExistence type="inferred from homology"/>
<dbReference type="InterPro" id="IPR018129">
    <property type="entry name" value="PEP_COase_Lys_AS"/>
</dbReference>
<evidence type="ECO:0000256" key="10">
    <source>
        <dbReference type="SAM" id="SignalP"/>
    </source>
</evidence>
<evidence type="ECO:0000256" key="4">
    <source>
        <dbReference type="ARBA" id="ARBA00022842"/>
    </source>
</evidence>
<comment type="similarity">
    <text evidence="2">Belongs to the PEPCase type 1 family.</text>
</comment>
<dbReference type="InterPro" id="IPR022805">
    <property type="entry name" value="PEP_COase_bac/pln-type"/>
</dbReference>
<dbReference type="EMBL" id="BLLK01000038">
    <property type="protein sequence ID" value="GFH50043.1"/>
    <property type="molecule type" value="Genomic_DNA"/>
</dbReference>
<name>A0AAD3H4T4_9STRA</name>
<dbReference type="SUPFAM" id="SSF51621">
    <property type="entry name" value="Phosphoenolpyruvate/pyruvate domain"/>
    <property type="match status" value="1"/>
</dbReference>
<dbReference type="GO" id="GO:0005829">
    <property type="term" value="C:cytosol"/>
    <property type="evidence" value="ECO:0007669"/>
    <property type="project" value="TreeGrafter"/>
</dbReference>
<keyword evidence="4" id="KW-0460">Magnesium</keyword>
<reference evidence="11 12" key="1">
    <citation type="journal article" date="2021" name="Sci. Rep.">
        <title>The genome of the diatom Chaetoceros tenuissimus carries an ancient integrated fragment of an extant virus.</title>
        <authorList>
            <person name="Hongo Y."/>
            <person name="Kimura K."/>
            <person name="Takaki Y."/>
            <person name="Yoshida Y."/>
            <person name="Baba S."/>
            <person name="Kobayashi G."/>
            <person name="Nagasaki K."/>
            <person name="Hano T."/>
            <person name="Tomaru Y."/>
        </authorList>
    </citation>
    <scope>NUCLEOTIDE SEQUENCE [LARGE SCALE GENOMIC DNA]</scope>
    <source>
        <strain evidence="11 12">NIES-3715</strain>
    </source>
</reference>
<keyword evidence="12" id="KW-1185">Reference proteome</keyword>
<dbReference type="PRINTS" id="PR00150">
    <property type="entry name" value="PEPCARBXLASE"/>
</dbReference>
<dbReference type="HAMAP" id="MF_00595">
    <property type="entry name" value="PEPcase_type1"/>
    <property type="match status" value="1"/>
</dbReference>
<evidence type="ECO:0000256" key="6">
    <source>
        <dbReference type="ARBA" id="ARBA00023300"/>
    </source>
</evidence>
<keyword evidence="10" id="KW-0732">Signal</keyword>
<evidence type="ECO:0000256" key="2">
    <source>
        <dbReference type="ARBA" id="ARBA00008346"/>
    </source>
</evidence>
<dbReference type="NCBIfam" id="NF000584">
    <property type="entry name" value="PRK00009.1"/>
    <property type="match status" value="1"/>
</dbReference>
<sequence length="989" mass="110513">MKFGFASSLLLLAFQATATSANQNNVPAKPTAFLPKSLTGGAVAAATKKDSTKVETHMSQDLNQIVDKDLKDDIEMLSAMLASIVKKENPKVYDLYTQLRKHGVDRAADPNNTQALEAMKKLSYDISPADALGVMRIFSIALNLVNCAEVHHRLRVLRRDELTASESSNVGPLPQVEDGMCGTLDILMKEKHTPDEILQKLMEQKVEIVITAHPTEVNRKTLLRKFRNISQRLSDLDREDLLPYEKSVAMDEIFRDIAGTWAADEIRRSKPTPQQEATGGIAVIETVLWDAVPTYLRKLNAQLKASIGKELPIDAVPIKFASWIGGDRDGNPNVTPEVTLEVVYEQRLRAAKLFLKDLNKLYDELAVSSQNASFSPEMEELAATVKKSFDDMEKYRRVIGNLRIRLLKTIDSIQTGLKTFAPNLESGSHVPLEGFDDVDVISKKDDLMIPLKTMYNSLVSTGYESVANGSLVDSIRRLAAFGTSLVPLDIREESTAHKLAIDAITQYLGLGSYASWNEETKINFLANELSSKRPLFKLKDLEDNGVDPSVLKTLRVFETISQFESECLGAYVISQTTSASDILAVMLLQQQFGMTSTNGKMMRVTPLFETLNDLNNAPEILATLFKVSPYVGAVKGKVEVMVGYSDSAKDAGRLAACWAQYISQEKMAKVAADNNIELTFFHGKGGTVGRGGNPALYRAVLSHPPNTINGRFRVTEQGEMVRQNFGSPDIAERTLDIYTSAVLRERFVEHVEPSESWRKQMDRVSEVSCADYRKLVRDDPRFVPYFRQATPELELGILNIGSRPAKRKPKGGIESLRAIPWTFAWAQTRLNLSAWLGVGEGLSPKNENDMKELREMYKKWPWFREIIDLISMILSKTDYSISKNYDDLLVDKTKDLLELGEEVRQKLVDTRTSVLNISGNKEFAGPHVQLLTETTKIRTPYLDPINCVQAELLKELRLMGEEESEIRRIREDALVMSINGISQGMRNSG</sequence>
<dbReference type="PANTHER" id="PTHR30523:SF6">
    <property type="entry name" value="PHOSPHOENOLPYRUVATE CARBOXYLASE"/>
    <property type="match status" value="1"/>
</dbReference>
<protein>
    <recommendedName>
        <fullName evidence="3">phosphoenolpyruvate carboxylase</fullName>
        <ecNumber evidence="3">4.1.1.31</ecNumber>
    </recommendedName>
</protein>
<evidence type="ECO:0000256" key="5">
    <source>
        <dbReference type="ARBA" id="ARBA00023239"/>
    </source>
</evidence>
<feature type="signal peptide" evidence="10">
    <location>
        <begin position="1"/>
        <end position="21"/>
    </location>
</feature>
<keyword evidence="5" id="KW-0456">Lyase</keyword>
<dbReference type="GO" id="GO:0006099">
    <property type="term" value="P:tricarboxylic acid cycle"/>
    <property type="evidence" value="ECO:0007669"/>
    <property type="project" value="InterPro"/>
</dbReference>
<evidence type="ECO:0000313" key="11">
    <source>
        <dbReference type="EMBL" id="GFH50043.1"/>
    </source>
</evidence>
<comment type="cofactor">
    <cofactor evidence="1">
        <name>Mg(2+)</name>
        <dbReference type="ChEBI" id="CHEBI:18420"/>
    </cofactor>
</comment>
<keyword evidence="6" id="KW-0120">Carbon dioxide fixation</keyword>
<dbReference type="InterPro" id="IPR015813">
    <property type="entry name" value="Pyrv/PenolPyrv_kinase-like_dom"/>
</dbReference>